<keyword evidence="2" id="KW-1185">Reference proteome</keyword>
<proteinExistence type="predicted"/>
<evidence type="ECO:0000313" key="2">
    <source>
        <dbReference type="Proteomes" id="UP000275076"/>
    </source>
</evidence>
<name>A0A3R9QEY7_9BACI</name>
<accession>A0A3R9QEY7</accession>
<evidence type="ECO:0000313" key="1">
    <source>
        <dbReference type="EMBL" id="RSL28886.1"/>
    </source>
</evidence>
<dbReference type="Proteomes" id="UP000275076">
    <property type="component" value="Unassembled WGS sequence"/>
</dbReference>
<gene>
    <name evidence="1" type="ORF">D7Z54_34130</name>
</gene>
<comment type="caution">
    <text evidence="1">The sequence shown here is derived from an EMBL/GenBank/DDBJ whole genome shotgun (WGS) entry which is preliminary data.</text>
</comment>
<sequence length="76" mass="8855">MERIGVIVYQTFRGKHGDHIDIIYRVSSSGSFLHGQKYWGGLVFVNRKGLFHHGKRLYLEKCLEKDTKLENSYALL</sequence>
<dbReference type="AlphaFoldDB" id="A0A3R9QEY7"/>
<reference evidence="1 2" key="1">
    <citation type="submission" date="2018-10" db="EMBL/GenBank/DDBJ databases">
        <title>Draft genome sequence of Bacillus salarius IM0101, isolated from a hypersaline soil in Inner Mongolia, China.</title>
        <authorList>
            <person name="Yamprayoonswat W."/>
            <person name="Boonvisut S."/>
            <person name="Jumpathong W."/>
            <person name="Sittihan S."/>
            <person name="Ruangsuj P."/>
            <person name="Wanthongcharoen S."/>
            <person name="Thongpramul N."/>
            <person name="Pimmason S."/>
            <person name="Yu B."/>
            <person name="Yasawong M."/>
        </authorList>
    </citation>
    <scope>NUCLEOTIDE SEQUENCE [LARGE SCALE GENOMIC DNA]</scope>
    <source>
        <strain evidence="1 2">IM0101</strain>
    </source>
</reference>
<organism evidence="1 2">
    <name type="scientific">Salibacterium salarium</name>
    <dbReference type="NCBI Taxonomy" id="284579"/>
    <lineage>
        <taxon>Bacteria</taxon>
        <taxon>Bacillati</taxon>
        <taxon>Bacillota</taxon>
        <taxon>Bacilli</taxon>
        <taxon>Bacillales</taxon>
        <taxon>Bacillaceae</taxon>
    </lineage>
</organism>
<protein>
    <submittedName>
        <fullName evidence="1">Uncharacterized protein</fullName>
    </submittedName>
</protein>
<dbReference type="EMBL" id="RBVX01000125">
    <property type="protein sequence ID" value="RSL28886.1"/>
    <property type="molecule type" value="Genomic_DNA"/>
</dbReference>